<dbReference type="AlphaFoldDB" id="Q6IG29"/>
<dbReference type="EMBL" id="BK003937">
    <property type="protein sequence ID" value="DAA02635.1"/>
    <property type="molecule type" value="Genomic_DNA"/>
</dbReference>
<sequence length="134" mass="14780">MGFRGDREKELGLGARERVTGHVLDRKRIRFRIANYAGDSCCCTGNKFGRVSCRQSSSLAGALLFPVAPSLPVHWCPMPRCRIPASWPAVYYAATHPQSGLDRLCIHSSLSFAFSSSAVISWPLRRVDVDVDPS</sequence>
<protein>
    <submittedName>
        <fullName evidence="1">HDC07400</fullName>
    </submittedName>
</protein>
<organism evidence="1">
    <name type="scientific">Drosophila melanogaster</name>
    <name type="common">Fruit fly</name>
    <dbReference type="NCBI Taxonomy" id="7227"/>
    <lineage>
        <taxon>Eukaryota</taxon>
        <taxon>Metazoa</taxon>
        <taxon>Ecdysozoa</taxon>
        <taxon>Arthropoda</taxon>
        <taxon>Hexapoda</taxon>
        <taxon>Insecta</taxon>
        <taxon>Pterygota</taxon>
        <taxon>Neoptera</taxon>
        <taxon>Endopterygota</taxon>
        <taxon>Diptera</taxon>
        <taxon>Brachycera</taxon>
        <taxon>Muscomorpha</taxon>
        <taxon>Ephydroidea</taxon>
        <taxon>Drosophilidae</taxon>
        <taxon>Drosophila</taxon>
        <taxon>Sophophora</taxon>
    </lineage>
</organism>
<reference evidence="1" key="1">
    <citation type="journal article" date="2003" name="Genome Biol.">
        <title>An integrated gene annotation and transcriptional profiling approach towards the full gene content of the Drosophila genome.</title>
        <authorList>
            <person name="Hild M."/>
            <person name="Beckmann B."/>
            <person name="Haas S.A."/>
            <person name="Koch B."/>
            <person name="Solovyev V."/>
            <person name="Busold C."/>
            <person name="Fellenberg K."/>
            <person name="Boutros M."/>
            <person name="Vingron M."/>
            <person name="Sauer F."/>
            <person name="Hoheisel J.D."/>
            <person name="Paro R."/>
        </authorList>
    </citation>
    <scope>NUCLEOTIDE SEQUENCE</scope>
</reference>
<evidence type="ECO:0000313" key="1">
    <source>
        <dbReference type="EMBL" id="DAA02635.1"/>
    </source>
</evidence>
<name>Q6IG29_DROME</name>
<gene>
    <name evidence="1" type="ORF">HDC07400</name>
</gene>
<proteinExistence type="predicted"/>
<accession>Q6IG29</accession>